<evidence type="ECO:0000259" key="1">
    <source>
        <dbReference type="Pfam" id="PF12937"/>
    </source>
</evidence>
<keyword evidence="3" id="KW-1185">Reference proteome</keyword>
<proteinExistence type="predicted"/>
<reference evidence="2" key="1">
    <citation type="submission" date="2014-09" db="EMBL/GenBank/DDBJ databases">
        <title>Genome sequence of the luminous mushroom Mycena chlorophos for searching fungal bioluminescence genes.</title>
        <authorList>
            <person name="Tanaka Y."/>
            <person name="Kasuga D."/>
            <person name="Oba Y."/>
            <person name="Hase S."/>
            <person name="Sato K."/>
            <person name="Oba Y."/>
            <person name="Sakakibara Y."/>
        </authorList>
    </citation>
    <scope>NUCLEOTIDE SEQUENCE</scope>
</reference>
<accession>A0ABQ0KV41</accession>
<sequence length="409" mass="45552">MHIRCLPEEVLLEIFKYHSRSLDWDGGHRTMDMARMAQKPLRDLAQVCTHFRRVVASNPSLWACIDCNANLLVSYTIQGRRTAELLATSLRLSGSTLLDVRLQNANESALLLFRDSVPQWKSAHIGPLGSPSDFEAFVQVCEGQLGNLTAAAYRRVSGGERPSTGRAATSRGCGSSYGDVHYRKPRQSYPGRVFEPTAVAHEHRASGDTCQEALRSWAACLRRITQFTFGVGNMYHEHSSRQALAVLDAVFRRLTLNLANLAFNKAPSSNGSKPQKFLWSHQTFLDFALRSELANTLRELSLVGAHISLPELRATLFVLDSLERLTIADDEANPTTLSSKLLFTSLQLPAVPRLYALTVHSALKFDGSALMDLVESRLRALGRFDYLQIHMPCSNIHIQVDEKVSDAFK</sequence>
<dbReference type="EMBL" id="DF838208">
    <property type="protein sequence ID" value="GAT42706.1"/>
    <property type="molecule type" value="Genomic_DNA"/>
</dbReference>
<evidence type="ECO:0000313" key="3">
    <source>
        <dbReference type="Proteomes" id="UP000815677"/>
    </source>
</evidence>
<protein>
    <recommendedName>
        <fullName evidence="1">F-box domain-containing protein</fullName>
    </recommendedName>
</protein>
<dbReference type="Pfam" id="PF12937">
    <property type="entry name" value="F-box-like"/>
    <property type="match status" value="1"/>
</dbReference>
<name>A0ABQ0KV41_MYCCL</name>
<organism evidence="2 3">
    <name type="scientific">Mycena chlorophos</name>
    <name type="common">Agaric fungus</name>
    <name type="synonym">Agaricus chlorophos</name>
    <dbReference type="NCBI Taxonomy" id="658473"/>
    <lineage>
        <taxon>Eukaryota</taxon>
        <taxon>Fungi</taxon>
        <taxon>Dikarya</taxon>
        <taxon>Basidiomycota</taxon>
        <taxon>Agaricomycotina</taxon>
        <taxon>Agaricomycetes</taxon>
        <taxon>Agaricomycetidae</taxon>
        <taxon>Agaricales</taxon>
        <taxon>Marasmiineae</taxon>
        <taxon>Mycenaceae</taxon>
        <taxon>Mycena</taxon>
    </lineage>
</organism>
<gene>
    <name evidence="2" type="ORF">MCHLO_00409</name>
</gene>
<evidence type="ECO:0000313" key="2">
    <source>
        <dbReference type="EMBL" id="GAT42706.1"/>
    </source>
</evidence>
<dbReference type="Proteomes" id="UP000815677">
    <property type="component" value="Unassembled WGS sequence"/>
</dbReference>
<dbReference type="Gene3D" id="1.20.1280.50">
    <property type="match status" value="1"/>
</dbReference>
<feature type="domain" description="F-box" evidence="1">
    <location>
        <begin position="4"/>
        <end position="67"/>
    </location>
</feature>
<dbReference type="InterPro" id="IPR001810">
    <property type="entry name" value="F-box_dom"/>
</dbReference>